<dbReference type="Proteomes" id="UP000634136">
    <property type="component" value="Unassembled WGS sequence"/>
</dbReference>
<name>A0A834WLN2_9FABA</name>
<accession>A0A834WLN2</accession>
<evidence type="ECO:0000313" key="1">
    <source>
        <dbReference type="EMBL" id="KAF7825408.1"/>
    </source>
</evidence>
<dbReference type="EMBL" id="JAAIUW010000006">
    <property type="protein sequence ID" value="KAF7825408.1"/>
    <property type="molecule type" value="Genomic_DNA"/>
</dbReference>
<keyword evidence="2" id="KW-1185">Reference proteome</keyword>
<reference evidence="1" key="1">
    <citation type="submission" date="2020-09" db="EMBL/GenBank/DDBJ databases">
        <title>Genome-Enabled Discovery of Anthraquinone Biosynthesis in Senna tora.</title>
        <authorList>
            <person name="Kang S.-H."/>
            <person name="Pandey R.P."/>
            <person name="Lee C.-M."/>
            <person name="Sim J.-S."/>
            <person name="Jeong J.-T."/>
            <person name="Choi B.-S."/>
            <person name="Jung M."/>
            <person name="Ginzburg D."/>
            <person name="Zhao K."/>
            <person name="Won S.Y."/>
            <person name="Oh T.-J."/>
            <person name="Yu Y."/>
            <person name="Kim N.-H."/>
            <person name="Lee O.R."/>
            <person name="Lee T.-H."/>
            <person name="Bashyal P."/>
            <person name="Kim T.-S."/>
            <person name="Lee W.-H."/>
            <person name="Kawkins C."/>
            <person name="Kim C.-K."/>
            <person name="Kim J.S."/>
            <person name="Ahn B.O."/>
            <person name="Rhee S.Y."/>
            <person name="Sohng J.K."/>
        </authorList>
    </citation>
    <scope>NUCLEOTIDE SEQUENCE</scope>
    <source>
        <tissue evidence="1">Leaf</tissue>
    </source>
</reference>
<comment type="caution">
    <text evidence="1">The sequence shown here is derived from an EMBL/GenBank/DDBJ whole genome shotgun (WGS) entry which is preliminary data.</text>
</comment>
<organism evidence="1 2">
    <name type="scientific">Senna tora</name>
    <dbReference type="NCBI Taxonomy" id="362788"/>
    <lineage>
        <taxon>Eukaryota</taxon>
        <taxon>Viridiplantae</taxon>
        <taxon>Streptophyta</taxon>
        <taxon>Embryophyta</taxon>
        <taxon>Tracheophyta</taxon>
        <taxon>Spermatophyta</taxon>
        <taxon>Magnoliopsida</taxon>
        <taxon>eudicotyledons</taxon>
        <taxon>Gunneridae</taxon>
        <taxon>Pentapetalae</taxon>
        <taxon>rosids</taxon>
        <taxon>fabids</taxon>
        <taxon>Fabales</taxon>
        <taxon>Fabaceae</taxon>
        <taxon>Caesalpinioideae</taxon>
        <taxon>Cassia clade</taxon>
        <taxon>Senna</taxon>
    </lineage>
</organism>
<sequence length="87" mass="9624">MEINLGFSRATMWRVGHQGCGSPNAGFGSAGLAQGKWYLGVYEVQVTSLRLRQWITRSHVASHLNYISLAATHKSLYVEGPYCPRLA</sequence>
<evidence type="ECO:0000313" key="2">
    <source>
        <dbReference type="Proteomes" id="UP000634136"/>
    </source>
</evidence>
<proteinExistence type="predicted"/>
<gene>
    <name evidence="1" type="ORF">G2W53_016572</name>
</gene>
<protein>
    <submittedName>
        <fullName evidence="1">Uncharacterized protein</fullName>
    </submittedName>
</protein>
<dbReference type="AlphaFoldDB" id="A0A834WLN2"/>